<feature type="non-terminal residue" evidence="3">
    <location>
        <position position="251"/>
    </location>
</feature>
<dbReference type="RefSeq" id="WP_143556652.1">
    <property type="nucleotide sequence ID" value="NZ_PDJG01000001.1"/>
</dbReference>
<dbReference type="GO" id="GO:0016020">
    <property type="term" value="C:membrane"/>
    <property type="evidence" value="ECO:0007669"/>
    <property type="project" value="TreeGrafter"/>
</dbReference>
<feature type="region of interest" description="Disordered" evidence="1">
    <location>
        <begin position="197"/>
        <end position="251"/>
    </location>
</feature>
<accession>A0A2A9E005</accession>
<dbReference type="InterPro" id="IPR029058">
    <property type="entry name" value="AB_hydrolase_fold"/>
</dbReference>
<dbReference type="AlphaFoldDB" id="A0A2A9E005"/>
<evidence type="ECO:0000256" key="1">
    <source>
        <dbReference type="SAM" id="MobiDB-lite"/>
    </source>
</evidence>
<feature type="domain" description="AB hydrolase-1" evidence="2">
    <location>
        <begin position="14"/>
        <end position="113"/>
    </location>
</feature>
<dbReference type="InterPro" id="IPR000073">
    <property type="entry name" value="AB_hydrolase_1"/>
</dbReference>
<dbReference type="Pfam" id="PF00561">
    <property type="entry name" value="Abhydrolase_1"/>
    <property type="match status" value="1"/>
</dbReference>
<dbReference type="PANTHER" id="PTHR43798:SF33">
    <property type="entry name" value="HYDROLASE, PUTATIVE (AFU_ORTHOLOGUE AFUA_2G14860)-RELATED"/>
    <property type="match status" value="1"/>
</dbReference>
<name>A0A2A9E005_9MICO</name>
<dbReference type="SUPFAM" id="SSF53474">
    <property type="entry name" value="alpha/beta-Hydrolases"/>
    <property type="match status" value="1"/>
</dbReference>
<organism evidence="3 4">
    <name type="scientific">Sanguibacter antarcticus</name>
    <dbReference type="NCBI Taxonomy" id="372484"/>
    <lineage>
        <taxon>Bacteria</taxon>
        <taxon>Bacillati</taxon>
        <taxon>Actinomycetota</taxon>
        <taxon>Actinomycetes</taxon>
        <taxon>Micrococcales</taxon>
        <taxon>Sanguibacteraceae</taxon>
        <taxon>Sanguibacter</taxon>
    </lineage>
</organism>
<keyword evidence="4" id="KW-1185">Reference proteome</keyword>
<gene>
    <name evidence="3" type="ORF">ATL42_0001</name>
</gene>
<reference evidence="3 4" key="1">
    <citation type="submission" date="2017-10" db="EMBL/GenBank/DDBJ databases">
        <title>Sequencing the genomes of 1000 actinobacteria strains.</title>
        <authorList>
            <person name="Klenk H.-P."/>
        </authorList>
    </citation>
    <scope>NUCLEOTIDE SEQUENCE [LARGE SCALE GENOMIC DNA]</scope>
    <source>
        <strain evidence="3 4">DSM 18966</strain>
    </source>
</reference>
<dbReference type="PRINTS" id="PR00111">
    <property type="entry name" value="ABHYDROLASE"/>
</dbReference>
<protein>
    <submittedName>
        <fullName evidence="3">Pimeloyl-ACP methyl ester carboxylesterase</fullName>
    </submittedName>
</protein>
<dbReference type="Gene3D" id="3.40.50.1820">
    <property type="entry name" value="alpha/beta hydrolase"/>
    <property type="match status" value="1"/>
</dbReference>
<evidence type="ECO:0000313" key="4">
    <source>
        <dbReference type="Proteomes" id="UP000225548"/>
    </source>
</evidence>
<feature type="compositionally biased region" description="Polar residues" evidence="1">
    <location>
        <begin position="212"/>
        <end position="228"/>
    </location>
</feature>
<dbReference type="EMBL" id="PDJG01000001">
    <property type="protein sequence ID" value="PFG32184.1"/>
    <property type="molecule type" value="Genomic_DNA"/>
</dbReference>
<dbReference type="Proteomes" id="UP000225548">
    <property type="component" value="Unassembled WGS sequence"/>
</dbReference>
<dbReference type="PANTHER" id="PTHR43798">
    <property type="entry name" value="MONOACYLGLYCEROL LIPASE"/>
    <property type="match status" value="1"/>
</dbReference>
<dbReference type="OrthoDB" id="27092at2"/>
<feature type="compositionally biased region" description="Polar residues" evidence="1">
    <location>
        <begin position="242"/>
        <end position="251"/>
    </location>
</feature>
<sequence length="251" mass="26938">MLAHERSGPVGRTPLLLIHAGIADRRMWDPVWPALTAVQDVVRLDLRGYGESTAQPVGPWSPRADVLATLDSLGIGRVHVVGCSFGAGVAVEVALERPEAVASLVLVAPGGALLTERTDELVAFFEAEGNALEAGDLDAAVEANLRAWVDGPRRGPDAVPASVRDKVGAMQRRVFDITGGWPDEVWSAERRTSPPLHRTATARSWCRPWSSPEGSTSKASGRQASTCGPASRPRAPWCGTRWPTSRRWSGR</sequence>
<dbReference type="InterPro" id="IPR050266">
    <property type="entry name" value="AB_hydrolase_sf"/>
</dbReference>
<evidence type="ECO:0000259" key="2">
    <source>
        <dbReference type="Pfam" id="PF00561"/>
    </source>
</evidence>
<comment type="caution">
    <text evidence="3">The sequence shown here is derived from an EMBL/GenBank/DDBJ whole genome shotgun (WGS) entry which is preliminary data.</text>
</comment>
<dbReference type="GO" id="GO:0003824">
    <property type="term" value="F:catalytic activity"/>
    <property type="evidence" value="ECO:0007669"/>
    <property type="project" value="UniProtKB-ARBA"/>
</dbReference>
<proteinExistence type="predicted"/>
<evidence type="ECO:0000313" key="3">
    <source>
        <dbReference type="EMBL" id="PFG32184.1"/>
    </source>
</evidence>